<dbReference type="SFLD" id="SFLDS00005">
    <property type="entry name" value="Isoprenoid_Synthase_Type_I"/>
    <property type="match status" value="1"/>
</dbReference>
<keyword evidence="6" id="KW-0460">Magnesium</keyword>
<name>A0AAD8QR16_LOLMU</name>
<comment type="cofactor">
    <cofactor evidence="1">
        <name>Mg(2+)</name>
        <dbReference type="ChEBI" id="CHEBI:18420"/>
    </cofactor>
</comment>
<dbReference type="FunFam" id="1.10.600.10:FF:000001">
    <property type="entry name" value="Geranylgeranyl diphosphate synthase"/>
    <property type="match status" value="1"/>
</dbReference>
<sequence length="337" mass="35929">MAKVAPFRVQPRPPLCRDRVMLKFCGRNTSIHATMEGGGDDGFSIERYMASKAATVNEELNRSLPLQHPECLHESMRYSLLAGGKRVRPVLAIAACELVGGDEAAAAPLACAVEMVHAMSLIHDDLPCMDDDDLRRGRPTNHVAFGVSTALLAGDALLALSFEHLARGCAEHGVPADRALRAVAELANAVGTGGLVAGQVVDMASEGVDVSLGTLEYIHMHKTARLLEAAAVCGAIVGGGGQGEIEGMRRYARLVGLLFQVVDDVLDVTRTSEQLGKTAGKDLATGKATYPKLMGIDGARAYAADLLVGAEAELQRFDPTRTEPLRHLARFIAYRQH</sequence>
<dbReference type="Proteomes" id="UP001231189">
    <property type="component" value="Unassembled WGS sequence"/>
</dbReference>
<dbReference type="SUPFAM" id="SSF48576">
    <property type="entry name" value="Terpenoid synthases"/>
    <property type="match status" value="1"/>
</dbReference>
<keyword evidence="10" id="KW-1185">Reference proteome</keyword>
<proteinExistence type="inferred from homology"/>
<dbReference type="InterPro" id="IPR053378">
    <property type="entry name" value="Prenyl_diphosphate_synthase"/>
</dbReference>
<evidence type="ECO:0000256" key="7">
    <source>
        <dbReference type="ARBA" id="ARBA00023229"/>
    </source>
</evidence>
<dbReference type="GO" id="GO:0008299">
    <property type="term" value="P:isoprenoid biosynthetic process"/>
    <property type="evidence" value="ECO:0007669"/>
    <property type="project" value="UniProtKB-KW"/>
</dbReference>
<dbReference type="InterPro" id="IPR000092">
    <property type="entry name" value="Polyprenyl_synt"/>
</dbReference>
<dbReference type="GO" id="GO:0005737">
    <property type="term" value="C:cytoplasm"/>
    <property type="evidence" value="ECO:0007669"/>
    <property type="project" value="UniProtKB-ARBA"/>
</dbReference>
<dbReference type="CDD" id="cd00685">
    <property type="entry name" value="Trans_IPPS_HT"/>
    <property type="match status" value="1"/>
</dbReference>
<gene>
    <name evidence="9" type="ORF">QYE76_029236</name>
</gene>
<evidence type="ECO:0000256" key="4">
    <source>
        <dbReference type="ARBA" id="ARBA00022679"/>
    </source>
</evidence>
<dbReference type="AlphaFoldDB" id="A0AAD8QR16"/>
<protein>
    <recommendedName>
        <fullName evidence="11">Geranylgeranyl diphosphate synthase</fullName>
    </recommendedName>
</protein>
<comment type="pathway">
    <text evidence="2">Isoprenoid biosynthesis.</text>
</comment>
<evidence type="ECO:0000256" key="2">
    <source>
        <dbReference type="ARBA" id="ARBA00005128"/>
    </source>
</evidence>
<dbReference type="PROSITE" id="PS00444">
    <property type="entry name" value="POLYPRENYL_SYNTHASE_2"/>
    <property type="match status" value="1"/>
</dbReference>
<dbReference type="PANTHER" id="PTHR43281:SF1">
    <property type="entry name" value="FARNESYL DIPHOSPHATE SYNTHASE"/>
    <property type="match status" value="1"/>
</dbReference>
<accession>A0AAD8QR16</accession>
<dbReference type="GO" id="GO:0004659">
    <property type="term" value="F:prenyltransferase activity"/>
    <property type="evidence" value="ECO:0007669"/>
    <property type="project" value="InterPro"/>
</dbReference>
<organism evidence="9 10">
    <name type="scientific">Lolium multiflorum</name>
    <name type="common">Italian ryegrass</name>
    <name type="synonym">Lolium perenne subsp. multiflorum</name>
    <dbReference type="NCBI Taxonomy" id="4521"/>
    <lineage>
        <taxon>Eukaryota</taxon>
        <taxon>Viridiplantae</taxon>
        <taxon>Streptophyta</taxon>
        <taxon>Embryophyta</taxon>
        <taxon>Tracheophyta</taxon>
        <taxon>Spermatophyta</taxon>
        <taxon>Magnoliopsida</taxon>
        <taxon>Liliopsida</taxon>
        <taxon>Poales</taxon>
        <taxon>Poaceae</taxon>
        <taxon>BOP clade</taxon>
        <taxon>Pooideae</taxon>
        <taxon>Poodae</taxon>
        <taxon>Poeae</taxon>
        <taxon>Poeae Chloroplast Group 2 (Poeae type)</taxon>
        <taxon>Loliodinae</taxon>
        <taxon>Loliinae</taxon>
        <taxon>Lolium</taxon>
    </lineage>
</organism>
<reference evidence="9" key="1">
    <citation type="submission" date="2023-07" db="EMBL/GenBank/DDBJ databases">
        <title>A chromosome-level genome assembly of Lolium multiflorum.</title>
        <authorList>
            <person name="Chen Y."/>
            <person name="Copetti D."/>
            <person name="Kolliker R."/>
            <person name="Studer B."/>
        </authorList>
    </citation>
    <scope>NUCLEOTIDE SEQUENCE</scope>
    <source>
        <strain evidence="9">02402/16</strain>
        <tissue evidence="9">Leaf</tissue>
    </source>
</reference>
<dbReference type="PROSITE" id="PS00723">
    <property type="entry name" value="POLYPRENYL_SYNTHASE_1"/>
    <property type="match status" value="1"/>
</dbReference>
<dbReference type="Gene3D" id="1.10.600.10">
    <property type="entry name" value="Farnesyl Diphosphate Synthase"/>
    <property type="match status" value="1"/>
</dbReference>
<evidence type="ECO:0000313" key="10">
    <source>
        <dbReference type="Proteomes" id="UP001231189"/>
    </source>
</evidence>
<dbReference type="PANTHER" id="PTHR43281">
    <property type="entry name" value="FARNESYL DIPHOSPHATE SYNTHASE"/>
    <property type="match status" value="1"/>
</dbReference>
<dbReference type="InterPro" id="IPR008949">
    <property type="entry name" value="Isoprenoid_synthase_dom_sf"/>
</dbReference>
<comment type="caution">
    <text evidence="9">The sequence shown here is derived from an EMBL/GenBank/DDBJ whole genome shotgun (WGS) entry which is preliminary data.</text>
</comment>
<dbReference type="SFLD" id="SFLDG01017">
    <property type="entry name" value="Polyprenyl_Transferase_Like"/>
    <property type="match status" value="1"/>
</dbReference>
<dbReference type="NCBIfam" id="NF045485">
    <property type="entry name" value="FPPsyn"/>
    <property type="match status" value="1"/>
</dbReference>
<dbReference type="EMBL" id="JAUUTY010000007">
    <property type="protein sequence ID" value="KAK1605563.1"/>
    <property type="molecule type" value="Genomic_DNA"/>
</dbReference>
<keyword evidence="7" id="KW-0414">Isoprene biosynthesis</keyword>
<dbReference type="InterPro" id="IPR033749">
    <property type="entry name" value="Polyprenyl_synt_CS"/>
</dbReference>
<dbReference type="Pfam" id="PF00348">
    <property type="entry name" value="polyprenyl_synt"/>
    <property type="match status" value="1"/>
</dbReference>
<keyword evidence="4 8" id="KW-0808">Transferase</keyword>
<evidence type="ECO:0000256" key="5">
    <source>
        <dbReference type="ARBA" id="ARBA00022723"/>
    </source>
</evidence>
<evidence type="ECO:0000256" key="1">
    <source>
        <dbReference type="ARBA" id="ARBA00001946"/>
    </source>
</evidence>
<comment type="similarity">
    <text evidence="3 8">Belongs to the FPP/GGPP synthase family.</text>
</comment>
<evidence type="ECO:0000256" key="3">
    <source>
        <dbReference type="ARBA" id="ARBA00006706"/>
    </source>
</evidence>
<evidence type="ECO:0000256" key="6">
    <source>
        <dbReference type="ARBA" id="ARBA00022842"/>
    </source>
</evidence>
<evidence type="ECO:0000256" key="8">
    <source>
        <dbReference type="RuleBase" id="RU004466"/>
    </source>
</evidence>
<keyword evidence="5" id="KW-0479">Metal-binding</keyword>
<dbReference type="GO" id="GO:0046872">
    <property type="term" value="F:metal ion binding"/>
    <property type="evidence" value="ECO:0007669"/>
    <property type="project" value="UniProtKB-KW"/>
</dbReference>
<evidence type="ECO:0008006" key="11">
    <source>
        <dbReference type="Google" id="ProtNLM"/>
    </source>
</evidence>
<evidence type="ECO:0000313" key="9">
    <source>
        <dbReference type="EMBL" id="KAK1605563.1"/>
    </source>
</evidence>